<reference evidence="2 3" key="1">
    <citation type="submission" date="2017-11" db="EMBL/GenBank/DDBJ databases">
        <title>Draft Genome Sequence of Lactobacillus curieae NBRC 111893 isolated from Koso, a Japanese sugar-Vegetable Fermented Beverage.</title>
        <authorList>
            <person name="Chiou T.Y."/>
            <person name="Oshima K."/>
            <person name="Suda W."/>
            <person name="Hattori M."/>
            <person name="Takahashi T."/>
        </authorList>
    </citation>
    <scope>NUCLEOTIDE SEQUENCE [LARGE SCALE GENOMIC DNA]</scope>
    <source>
        <strain evidence="2 3">NBRC111893</strain>
    </source>
</reference>
<name>A0A401FMH0_9LACO</name>
<dbReference type="InterPro" id="IPR028973">
    <property type="entry name" value="PhnB-like"/>
</dbReference>
<accession>A0A401FMH0</accession>
<evidence type="ECO:0000313" key="2">
    <source>
        <dbReference type="EMBL" id="GAY73543.1"/>
    </source>
</evidence>
<feature type="domain" description="PhnB-like" evidence="1">
    <location>
        <begin position="4"/>
        <end position="139"/>
    </location>
</feature>
<dbReference type="SUPFAM" id="SSF54593">
    <property type="entry name" value="Glyoxalase/Bleomycin resistance protein/Dihydroxybiphenyl dioxygenase"/>
    <property type="match status" value="1"/>
</dbReference>
<dbReference type="InterPro" id="IPR029068">
    <property type="entry name" value="Glyas_Bleomycin-R_OHBP_Dase"/>
</dbReference>
<dbReference type="EMBL" id="BEXA01000003">
    <property type="protein sequence ID" value="GAY73543.1"/>
    <property type="molecule type" value="Genomic_DNA"/>
</dbReference>
<comment type="caution">
    <text evidence="2">The sequence shown here is derived from an EMBL/GenBank/DDBJ whole genome shotgun (WGS) entry which is preliminary data.</text>
</comment>
<dbReference type="AlphaFoldDB" id="A0A401FMH0"/>
<organism evidence="2 3">
    <name type="scientific">Lentilactobacillus kosonis</name>
    <dbReference type="NCBI Taxonomy" id="2810561"/>
    <lineage>
        <taxon>Bacteria</taxon>
        <taxon>Bacillati</taxon>
        <taxon>Bacillota</taxon>
        <taxon>Bacilli</taxon>
        <taxon>Lactobacillales</taxon>
        <taxon>Lactobacillaceae</taxon>
        <taxon>Lentilactobacillus</taxon>
    </lineage>
</organism>
<evidence type="ECO:0000313" key="3">
    <source>
        <dbReference type="Proteomes" id="UP000286974"/>
    </source>
</evidence>
<dbReference type="OrthoDB" id="9795306at2"/>
<dbReference type="Proteomes" id="UP000286974">
    <property type="component" value="Unassembled WGS sequence"/>
</dbReference>
<gene>
    <name evidence="2" type="ORF">NBRC111893_1689</name>
</gene>
<proteinExistence type="predicted"/>
<keyword evidence="3" id="KW-1185">Reference proteome</keyword>
<dbReference type="Pfam" id="PF06983">
    <property type="entry name" value="3-dmu-9_3-mt"/>
    <property type="match status" value="1"/>
</dbReference>
<protein>
    <submittedName>
        <fullName evidence="2">PhnB protein</fullName>
    </submittedName>
</protein>
<dbReference type="Gene3D" id="3.10.180.10">
    <property type="entry name" value="2,3-Dihydroxybiphenyl 1,2-Dioxygenase, domain 1"/>
    <property type="match status" value="1"/>
</dbReference>
<dbReference type="STRING" id="1138822.PL11_005125"/>
<sequence length="147" mass="16803">MNQELIPYLTFEDTKAALEYYKHVFGATDIFRESPTAKQAAEMAFNDDVDLENMTMSGHFKILDKEIWCADSFLGKPVVSSLISLMFKVNLDDSDAVAEMENLYKRAVDSEEVKVIVTFEKKSSGNRYGQFVDKYGITWIFNAVRND</sequence>
<dbReference type="RefSeq" id="WP_125008483.1">
    <property type="nucleotide sequence ID" value="NZ_BEXA01000003.1"/>
</dbReference>
<evidence type="ECO:0000259" key="1">
    <source>
        <dbReference type="Pfam" id="PF06983"/>
    </source>
</evidence>